<gene>
    <name evidence="2" type="ORF">GPL20_14730</name>
</gene>
<proteinExistence type="inferred from homology"/>
<name>A0A844TI52_9BRAD</name>
<comment type="caution">
    <text evidence="2">The sequence shown here is derived from an EMBL/GenBank/DDBJ whole genome shotgun (WGS) entry which is preliminary data.</text>
</comment>
<dbReference type="OrthoDB" id="7253390at2"/>
<evidence type="ECO:0000313" key="3">
    <source>
        <dbReference type="Proteomes" id="UP000449969"/>
    </source>
</evidence>
<dbReference type="SUPFAM" id="SSF53850">
    <property type="entry name" value="Periplasmic binding protein-like II"/>
    <property type="match status" value="1"/>
</dbReference>
<dbReference type="Gene3D" id="3.40.190.10">
    <property type="entry name" value="Periplasmic binding protein-like II"/>
    <property type="match status" value="1"/>
</dbReference>
<protein>
    <submittedName>
        <fullName evidence="2">Tripartite tricarboxylate transporter substrate binding protein</fullName>
    </submittedName>
</protein>
<dbReference type="Pfam" id="PF03401">
    <property type="entry name" value="TctC"/>
    <property type="match status" value="1"/>
</dbReference>
<accession>A0A844TI52</accession>
<dbReference type="PANTHER" id="PTHR42928">
    <property type="entry name" value="TRICARBOXYLATE-BINDING PROTEIN"/>
    <property type="match status" value="1"/>
</dbReference>
<organism evidence="2 3">
    <name type="scientific">Bradyrhizobium cajani</name>
    <dbReference type="NCBI Taxonomy" id="1928661"/>
    <lineage>
        <taxon>Bacteria</taxon>
        <taxon>Pseudomonadati</taxon>
        <taxon>Pseudomonadota</taxon>
        <taxon>Alphaproteobacteria</taxon>
        <taxon>Hyphomicrobiales</taxon>
        <taxon>Nitrobacteraceae</taxon>
        <taxon>Bradyrhizobium</taxon>
    </lineage>
</organism>
<dbReference type="AlphaFoldDB" id="A0A844TI52"/>
<evidence type="ECO:0000313" key="2">
    <source>
        <dbReference type="EMBL" id="MVT74280.1"/>
    </source>
</evidence>
<dbReference type="InterPro" id="IPR042100">
    <property type="entry name" value="Bug_dom1"/>
</dbReference>
<dbReference type="PANTHER" id="PTHR42928:SF5">
    <property type="entry name" value="BLR1237 PROTEIN"/>
    <property type="match status" value="1"/>
</dbReference>
<sequence>MVPNDNRTMGGVMLRILRNSVFGIIVLSTLFAFTPRASAADYPNRPVHWLIGFSAGGPVDIVARIMAQWLSDHLGQQFIVENRTGSGGNIAAAAAINAPADGYTLLFVAPNNAISTSLYKKLPFDFLRDTVPVASIMQLTNMLVVSNAFPAKTVQEFVDYCKANPGKISFASSGNGTSVHMSAELFKVMTKCDMVHVPYRGSAIAFPDIISNKVQLIFDNLPSALEQVKGGNVRALGVTSPQRWPSVPDVPAIAETVPGFESVGFYGISAPKGTPPEVIETLNKAVGEALKDPKLVARLTEVGGLPKPMTPAEFGKLVTDETEKWRKVVEFAGVSVD</sequence>
<dbReference type="Gene3D" id="3.40.190.150">
    <property type="entry name" value="Bordetella uptake gene, domain 1"/>
    <property type="match status" value="1"/>
</dbReference>
<evidence type="ECO:0000256" key="1">
    <source>
        <dbReference type="ARBA" id="ARBA00006987"/>
    </source>
</evidence>
<dbReference type="InterPro" id="IPR005064">
    <property type="entry name" value="BUG"/>
</dbReference>
<dbReference type="PIRSF" id="PIRSF017082">
    <property type="entry name" value="YflP"/>
    <property type="match status" value="1"/>
</dbReference>
<dbReference type="CDD" id="cd13578">
    <property type="entry name" value="PBP2_Bug27"/>
    <property type="match status" value="1"/>
</dbReference>
<dbReference type="Proteomes" id="UP000449969">
    <property type="component" value="Unassembled WGS sequence"/>
</dbReference>
<dbReference type="EMBL" id="WQNE01000010">
    <property type="protein sequence ID" value="MVT74280.1"/>
    <property type="molecule type" value="Genomic_DNA"/>
</dbReference>
<keyword evidence="3" id="KW-1185">Reference proteome</keyword>
<comment type="similarity">
    <text evidence="1">Belongs to the UPF0065 (bug) family.</text>
</comment>
<reference evidence="2 3" key="1">
    <citation type="submission" date="2019-12" db="EMBL/GenBank/DDBJ databases">
        <title>Draft genome sequences Bradyrhizobium cajani AMBPC1010, Bradyrhizobium pachyrhizi AMBPC1040 and Bradyrhizobium yuanmingense ALSPC3051, three plant growth promoting strains isolated from nodules of Cajanus cajan L. in Dominican Republic.</title>
        <authorList>
            <person name="Flores-Felix J.D."/>
            <person name="Araujo J."/>
            <person name="Diaz-Alcantara C."/>
            <person name="Gonzalez-Andres F."/>
            <person name="Velazquez E."/>
        </authorList>
    </citation>
    <scope>NUCLEOTIDE SEQUENCE [LARGE SCALE GENOMIC DNA]</scope>
    <source>
        <strain evidence="2 3">1010</strain>
    </source>
</reference>